<accession>A0A6G1E4N4</accession>
<dbReference type="EMBL" id="SPHZ02000005">
    <property type="protein sequence ID" value="KAF0919730.1"/>
    <property type="molecule type" value="Genomic_DNA"/>
</dbReference>
<dbReference type="Proteomes" id="UP000479710">
    <property type="component" value="Unassembled WGS sequence"/>
</dbReference>
<name>A0A6G1E4N4_9ORYZ</name>
<organism evidence="2 3">
    <name type="scientific">Oryza meyeriana var. granulata</name>
    <dbReference type="NCBI Taxonomy" id="110450"/>
    <lineage>
        <taxon>Eukaryota</taxon>
        <taxon>Viridiplantae</taxon>
        <taxon>Streptophyta</taxon>
        <taxon>Embryophyta</taxon>
        <taxon>Tracheophyta</taxon>
        <taxon>Spermatophyta</taxon>
        <taxon>Magnoliopsida</taxon>
        <taxon>Liliopsida</taxon>
        <taxon>Poales</taxon>
        <taxon>Poaceae</taxon>
        <taxon>BOP clade</taxon>
        <taxon>Oryzoideae</taxon>
        <taxon>Oryzeae</taxon>
        <taxon>Oryzinae</taxon>
        <taxon>Oryza</taxon>
        <taxon>Oryza meyeriana</taxon>
    </lineage>
</organism>
<dbReference type="AlphaFoldDB" id="A0A6G1E4N4"/>
<proteinExistence type="predicted"/>
<sequence>MLPSYRSTISLWLGFGWGWLVKKKKILGFLERLEGQNHHLQFSIQDLGRRKDQEEWNLEIGWILGFLKREQEKEGQIAAGPVMPRLKQSSRDLFTDD</sequence>
<keyword evidence="3" id="KW-1185">Reference proteome</keyword>
<evidence type="ECO:0000313" key="3">
    <source>
        <dbReference type="Proteomes" id="UP000479710"/>
    </source>
</evidence>
<evidence type="ECO:0000256" key="1">
    <source>
        <dbReference type="SAM" id="MobiDB-lite"/>
    </source>
</evidence>
<protein>
    <submittedName>
        <fullName evidence="2">Uncharacterized protein</fullName>
    </submittedName>
</protein>
<reference evidence="2 3" key="1">
    <citation type="submission" date="2019-11" db="EMBL/GenBank/DDBJ databases">
        <title>Whole genome sequence of Oryza granulata.</title>
        <authorList>
            <person name="Li W."/>
        </authorList>
    </citation>
    <scope>NUCLEOTIDE SEQUENCE [LARGE SCALE GENOMIC DNA]</scope>
    <source>
        <strain evidence="3">cv. Menghai</strain>
        <tissue evidence="2">Leaf</tissue>
    </source>
</reference>
<comment type="caution">
    <text evidence="2">The sequence shown here is derived from an EMBL/GenBank/DDBJ whole genome shotgun (WGS) entry which is preliminary data.</text>
</comment>
<gene>
    <name evidence="2" type="ORF">E2562_031073</name>
</gene>
<evidence type="ECO:0000313" key="2">
    <source>
        <dbReference type="EMBL" id="KAF0919730.1"/>
    </source>
</evidence>
<feature type="region of interest" description="Disordered" evidence="1">
    <location>
        <begin position="78"/>
        <end position="97"/>
    </location>
</feature>